<feature type="compositionally biased region" description="Low complexity" evidence="5">
    <location>
        <begin position="349"/>
        <end position="371"/>
    </location>
</feature>
<sequence length="419" mass="42901">MGASESSLSTASSSADGYGDDGYGTSEHPSLTRVGFRCLSIQPASPAAQAGLVTYFDFIVAFRGGGEEKARRVTPEDAGSFAAKVGQAQQAGEPVLLTVYNTKQDKVRKVELRPEKGWGGVGMLGVTIRLDTYYLAINCAVRVLAVHPGPGQKAGLTAEKDYLLGTDAAAFDCGQTLQDALEAAREQGGGVRLYVYDSGQDEVRVADLRPGAGGGALLGCEVGEGYLNSIPEICRRSIGRSVYRAEVAAGGAAAGAAGAAAAAPEPQLLATSSSTEAMASFASEELEERGKMEAWERGQREREAKEEATEREERERAVPAAAAPASAADLFGSPAPGSAASAFDATSVPSSAASAFDAPSPPATAATTGASFPPPPVVATESPPRISAATSCSGLPPDPALAFLPPPPLSHVDSPQQTR</sequence>
<feature type="domain" description="PDZ GRASP-type" evidence="6">
    <location>
        <begin position="34"/>
        <end position="133"/>
    </location>
</feature>
<keyword evidence="3" id="KW-0333">Golgi apparatus</keyword>
<evidence type="ECO:0000256" key="2">
    <source>
        <dbReference type="ARBA" id="ARBA00022737"/>
    </source>
</evidence>
<evidence type="ECO:0000313" key="8">
    <source>
        <dbReference type="Proteomes" id="UP001165060"/>
    </source>
</evidence>
<organism evidence="7 8">
    <name type="scientific">Tetraparma gracilis</name>
    <dbReference type="NCBI Taxonomy" id="2962635"/>
    <lineage>
        <taxon>Eukaryota</taxon>
        <taxon>Sar</taxon>
        <taxon>Stramenopiles</taxon>
        <taxon>Ochrophyta</taxon>
        <taxon>Bolidophyceae</taxon>
        <taxon>Parmales</taxon>
        <taxon>Triparmaceae</taxon>
        <taxon>Tetraparma</taxon>
    </lineage>
</organism>
<dbReference type="Proteomes" id="UP001165060">
    <property type="component" value="Unassembled WGS sequence"/>
</dbReference>
<evidence type="ECO:0000259" key="6">
    <source>
        <dbReference type="PROSITE" id="PS51865"/>
    </source>
</evidence>
<keyword evidence="8" id="KW-1185">Reference proteome</keyword>
<accession>A0ABQ6MW41</accession>
<keyword evidence="2" id="KW-0677">Repeat</keyword>
<dbReference type="Pfam" id="PF04495">
    <property type="entry name" value="GRASP55_65"/>
    <property type="match status" value="1"/>
</dbReference>
<dbReference type="EMBL" id="BRYB01000652">
    <property type="protein sequence ID" value="GMI34671.1"/>
    <property type="molecule type" value="Genomic_DNA"/>
</dbReference>
<comment type="caution">
    <text evidence="7">The sequence shown here is derived from an EMBL/GenBank/DDBJ whole genome shotgun (WGS) entry which is preliminary data.</text>
</comment>
<gene>
    <name evidence="7" type="ORF">TeGR_g14824</name>
</gene>
<protein>
    <recommendedName>
        <fullName evidence="6">PDZ GRASP-type domain-containing protein</fullName>
    </recommendedName>
</protein>
<feature type="region of interest" description="Disordered" evidence="5">
    <location>
        <begin position="1"/>
        <end position="26"/>
    </location>
</feature>
<reference evidence="7 8" key="1">
    <citation type="journal article" date="2023" name="Commun. Biol.">
        <title>Genome analysis of Parmales, the sister group of diatoms, reveals the evolutionary specialization of diatoms from phago-mixotrophs to photoautotrophs.</title>
        <authorList>
            <person name="Ban H."/>
            <person name="Sato S."/>
            <person name="Yoshikawa S."/>
            <person name="Yamada K."/>
            <person name="Nakamura Y."/>
            <person name="Ichinomiya M."/>
            <person name="Sato N."/>
            <person name="Blanc-Mathieu R."/>
            <person name="Endo H."/>
            <person name="Kuwata A."/>
            <person name="Ogata H."/>
        </authorList>
    </citation>
    <scope>NUCLEOTIDE SEQUENCE [LARGE SCALE GENOMIC DNA]</scope>
</reference>
<dbReference type="InterPro" id="IPR024958">
    <property type="entry name" value="GRASP_PDZ"/>
</dbReference>
<name>A0ABQ6MW41_9STRA</name>
<evidence type="ECO:0000313" key="7">
    <source>
        <dbReference type="EMBL" id="GMI34671.1"/>
    </source>
</evidence>
<dbReference type="PANTHER" id="PTHR12893">
    <property type="entry name" value="GOLGI REASSEMBLY STACKING PROTEIN GRASP"/>
    <property type="match status" value="1"/>
</dbReference>
<dbReference type="PANTHER" id="PTHR12893:SF0">
    <property type="entry name" value="GRASP65"/>
    <property type="match status" value="1"/>
</dbReference>
<keyword evidence="4" id="KW-0472">Membrane</keyword>
<feature type="compositionally biased region" description="Basic and acidic residues" evidence="5">
    <location>
        <begin position="288"/>
        <end position="317"/>
    </location>
</feature>
<feature type="region of interest" description="Disordered" evidence="5">
    <location>
        <begin position="270"/>
        <end position="419"/>
    </location>
</feature>
<dbReference type="InterPro" id="IPR036034">
    <property type="entry name" value="PDZ_sf"/>
</dbReference>
<dbReference type="PROSITE" id="PS51865">
    <property type="entry name" value="PDZ_GRASP"/>
    <property type="match status" value="1"/>
</dbReference>
<feature type="compositionally biased region" description="Pro residues" evidence="5">
    <location>
        <begin position="396"/>
        <end position="409"/>
    </location>
</feature>
<evidence type="ECO:0000256" key="4">
    <source>
        <dbReference type="ARBA" id="ARBA00023136"/>
    </source>
</evidence>
<feature type="compositionally biased region" description="Low complexity" evidence="5">
    <location>
        <begin position="1"/>
        <end position="17"/>
    </location>
</feature>
<evidence type="ECO:0000256" key="3">
    <source>
        <dbReference type="ARBA" id="ARBA00023034"/>
    </source>
</evidence>
<dbReference type="Gene3D" id="2.30.42.10">
    <property type="match status" value="2"/>
</dbReference>
<comment type="subcellular location">
    <subcellularLocation>
        <location evidence="1">Golgi apparatus membrane</location>
    </subcellularLocation>
</comment>
<dbReference type="InterPro" id="IPR007583">
    <property type="entry name" value="GRASP55_65"/>
</dbReference>
<evidence type="ECO:0000256" key="1">
    <source>
        <dbReference type="ARBA" id="ARBA00004394"/>
    </source>
</evidence>
<proteinExistence type="predicted"/>
<evidence type="ECO:0000256" key="5">
    <source>
        <dbReference type="SAM" id="MobiDB-lite"/>
    </source>
</evidence>
<feature type="compositionally biased region" description="Low complexity" evidence="5">
    <location>
        <begin position="318"/>
        <end position="342"/>
    </location>
</feature>